<dbReference type="Pfam" id="PF14430">
    <property type="entry name" value="Imm1"/>
    <property type="match status" value="1"/>
</dbReference>
<reference evidence="1" key="1">
    <citation type="submission" date="2009-10" db="EMBL/GenBank/DDBJ databases">
        <title>The genome sequence of Streptomyces sviceus strain ATCC 29083.</title>
        <authorList>
            <consortium name="The Broad Institute Genome Sequencing Platform"/>
            <consortium name="Broad Institute Microbial Sequencing Center"/>
            <person name="Fischbach M."/>
            <person name="Godfrey P."/>
            <person name="Ward D."/>
            <person name="Young S."/>
            <person name="Zeng Q."/>
            <person name="Koehrsen M."/>
            <person name="Alvarado L."/>
            <person name="Berlin A.M."/>
            <person name="Bochicchio J."/>
            <person name="Borenstein D."/>
            <person name="Chapman S.B."/>
            <person name="Chen Z."/>
            <person name="Engels R."/>
            <person name="Freedman E."/>
            <person name="Gellesch M."/>
            <person name="Goldberg J."/>
            <person name="Griggs A."/>
            <person name="Gujja S."/>
            <person name="Heilman E.R."/>
            <person name="Heiman D.I."/>
            <person name="Hepburn T.A."/>
            <person name="Howarth C."/>
            <person name="Jen D."/>
            <person name="Larson L."/>
            <person name="Lewis B."/>
            <person name="Mehta T."/>
            <person name="Park D."/>
            <person name="Pearson M."/>
            <person name="Richards J."/>
            <person name="Roberts A."/>
            <person name="Saif S."/>
            <person name="Shea T.D."/>
            <person name="Shenoy N."/>
            <person name="Sisk P."/>
            <person name="Stolte C."/>
            <person name="Sykes S.N."/>
            <person name="Thomson T."/>
            <person name="Walk T."/>
            <person name="White J."/>
            <person name="Yandava C."/>
            <person name="Straight P."/>
            <person name="Clardy J."/>
            <person name="Hung D."/>
            <person name="Kolter R."/>
            <person name="Mekalanos J."/>
            <person name="Walker S."/>
            <person name="Walsh C.T."/>
            <person name="Wieland-Brown L.C."/>
            <person name="Haas B."/>
            <person name="Nusbaum C."/>
            <person name="Birren B."/>
        </authorList>
    </citation>
    <scope>NUCLEOTIDE SEQUENCE [LARGE SCALE GENOMIC DNA]</scope>
    <source>
        <strain evidence="1">ATCC 29083</strain>
    </source>
</reference>
<organism evidence="1 2">
    <name type="scientific">Streptomyces sviceus (strain ATCC 29083 / DSM 924 / JCM 4929 / NBRC 13980 / NCIMB 11184 / NRRL 5439 / UC 5370)</name>
    <dbReference type="NCBI Taxonomy" id="463191"/>
    <lineage>
        <taxon>Bacteria</taxon>
        <taxon>Bacillati</taxon>
        <taxon>Actinomycetota</taxon>
        <taxon>Actinomycetes</taxon>
        <taxon>Kitasatosporales</taxon>
        <taxon>Streptomycetaceae</taxon>
        <taxon>Streptomyces</taxon>
    </lineage>
</organism>
<dbReference type="HOGENOM" id="CLU_1593577_0_0_11"/>
<accession>B5I5L9</accession>
<dbReference type="AlphaFoldDB" id="B5I5L9"/>
<dbReference type="EMBL" id="CM000951">
    <property type="protein sequence ID" value="EDY60374.1"/>
    <property type="molecule type" value="Genomic_DNA"/>
</dbReference>
<proteinExistence type="predicted"/>
<dbReference type="InterPro" id="IPR025680">
    <property type="entry name" value="DddI"/>
</dbReference>
<keyword evidence="2" id="KW-1185">Reference proteome</keyword>
<dbReference type="RefSeq" id="WP_007385769.1">
    <property type="nucleotide sequence ID" value="NZ_CM000951.1"/>
</dbReference>
<name>B5I5L9_STRX2</name>
<evidence type="ECO:0000313" key="2">
    <source>
        <dbReference type="Proteomes" id="UP000002785"/>
    </source>
</evidence>
<sequence>MILNVTCNDRRWFAETDTEVSTVVAEVLGSLQGWNKRGEHWHPGTIAWFSWSDRRHVSDADMPNNFLVVSLNRDSGYGGLIWFVNSGYPGPETDEVLDNIWVSDNPNPPDFDTEVVSNPGEPYWFDPRSTLPIEEIEAAVHEFCRVRTGIRPECVQWTLGEVSGRRADRELETDLPPY</sequence>
<evidence type="ECO:0000313" key="1">
    <source>
        <dbReference type="EMBL" id="EDY60374.1"/>
    </source>
</evidence>
<dbReference type="OrthoDB" id="5195149at2"/>
<evidence type="ECO:0008006" key="3">
    <source>
        <dbReference type="Google" id="ProtNLM"/>
    </source>
</evidence>
<dbReference type="Proteomes" id="UP000002785">
    <property type="component" value="Chromosome"/>
</dbReference>
<protein>
    <recommendedName>
        <fullName evidence="3">Immunity protein Imm1</fullName>
    </recommendedName>
</protein>
<gene>
    <name evidence="1" type="ORF">SSEG_06954</name>
</gene>